<dbReference type="InterPro" id="IPR011055">
    <property type="entry name" value="Dup_hybrid_motif"/>
</dbReference>
<gene>
    <name evidence="3" type="ORF">KKP3000_001917</name>
</gene>
<dbReference type="PANTHER" id="PTHR21666">
    <property type="entry name" value="PEPTIDASE-RELATED"/>
    <property type="match status" value="1"/>
</dbReference>
<keyword evidence="3" id="KW-0378">Hydrolase</keyword>
<dbReference type="Pfam" id="PF01551">
    <property type="entry name" value="Peptidase_M23"/>
    <property type="match status" value="1"/>
</dbReference>
<keyword evidence="1" id="KW-0472">Membrane</keyword>
<dbReference type="GO" id="GO:0016787">
    <property type="term" value="F:hydrolase activity"/>
    <property type="evidence" value="ECO:0007669"/>
    <property type="project" value="UniProtKB-KW"/>
</dbReference>
<dbReference type="Proteomes" id="UP001579974">
    <property type="component" value="Unassembled WGS sequence"/>
</dbReference>
<evidence type="ECO:0000313" key="4">
    <source>
        <dbReference type="Proteomes" id="UP001579974"/>
    </source>
</evidence>
<evidence type="ECO:0000313" key="3">
    <source>
        <dbReference type="EMBL" id="MFB5192708.1"/>
    </source>
</evidence>
<dbReference type="InterPro" id="IPR016047">
    <property type="entry name" value="M23ase_b-sheet_dom"/>
</dbReference>
<comment type="caution">
    <text evidence="3">The sequence shown here is derived from an EMBL/GenBank/DDBJ whole genome shotgun (WGS) entry which is preliminary data.</text>
</comment>
<feature type="domain" description="M23ase beta-sheet core" evidence="2">
    <location>
        <begin position="18"/>
        <end position="115"/>
    </location>
</feature>
<dbReference type="EC" id="3.4.-.-" evidence="3"/>
<evidence type="ECO:0000259" key="2">
    <source>
        <dbReference type="Pfam" id="PF01551"/>
    </source>
</evidence>
<sequence>MRISTGYGVTDAAHTDHIHQGIDFAVPAGTPVHSFEPGVVVNVTHEGTQGFGNAVWVKFQDGYTAVFGHLQTVSVRVGDKVQPDEVIATVGSTGHSTGPHLHLGIRDQIGHWVDPNAYLHQVHDPVVVKVGGDTISHLQAASDQWKDQVETWGQQLFGIPKDLWDAGTPHAHVIDPQNAITQALFEVFKEIGKALLHLAPGLLLVVCCGAILGAMIGSLKCRSIAGVSVLGTIIAKVMDNYAGG</sequence>
<organism evidence="3 4">
    <name type="scientific">Alicyclobacillus fastidiosus</name>
    <dbReference type="NCBI Taxonomy" id="392011"/>
    <lineage>
        <taxon>Bacteria</taxon>
        <taxon>Bacillati</taxon>
        <taxon>Bacillota</taxon>
        <taxon>Bacilli</taxon>
        <taxon>Bacillales</taxon>
        <taxon>Alicyclobacillaceae</taxon>
        <taxon>Alicyclobacillus</taxon>
    </lineage>
</organism>
<keyword evidence="1" id="KW-1133">Transmembrane helix</keyword>
<reference evidence="3 4" key="1">
    <citation type="journal article" date="2024" name="Int. J. Mol. Sci.">
        <title>Exploration of Alicyclobacillus spp. Genome in Search of Antibiotic Resistance.</title>
        <authorList>
            <person name="Bucka-Kolendo J."/>
            <person name="Kiousi D.E."/>
            <person name="Dekowska A."/>
            <person name="Mikolajczuk-Szczyrba A."/>
            <person name="Karadedos D.M."/>
            <person name="Michael P."/>
            <person name="Galanis A."/>
            <person name="Sokolowska B."/>
        </authorList>
    </citation>
    <scope>NUCLEOTIDE SEQUENCE [LARGE SCALE GENOMIC DNA]</scope>
    <source>
        <strain evidence="3 4">KKP 3000</strain>
    </source>
</reference>
<protein>
    <submittedName>
        <fullName evidence="3">M23 family metallopeptidase</fullName>
        <ecNumber evidence="3">3.4.-.-</ecNumber>
    </submittedName>
</protein>
<dbReference type="RefSeq" id="WP_275474218.1">
    <property type="nucleotide sequence ID" value="NZ_CP162940.1"/>
</dbReference>
<dbReference type="Gene3D" id="2.70.70.10">
    <property type="entry name" value="Glucose Permease (Domain IIA)"/>
    <property type="match status" value="1"/>
</dbReference>
<dbReference type="PANTHER" id="PTHR21666:SF286">
    <property type="entry name" value="LIPOPROTEIN NLPD"/>
    <property type="match status" value="1"/>
</dbReference>
<dbReference type="EMBL" id="JBDXSU010000026">
    <property type="protein sequence ID" value="MFB5192708.1"/>
    <property type="molecule type" value="Genomic_DNA"/>
</dbReference>
<keyword evidence="1" id="KW-0812">Transmembrane</keyword>
<dbReference type="InterPro" id="IPR050570">
    <property type="entry name" value="Cell_wall_metabolism_enzyme"/>
</dbReference>
<name>A0ABV5AKL3_9BACL</name>
<dbReference type="SUPFAM" id="SSF51261">
    <property type="entry name" value="Duplicated hybrid motif"/>
    <property type="match status" value="1"/>
</dbReference>
<dbReference type="CDD" id="cd12797">
    <property type="entry name" value="M23_peptidase"/>
    <property type="match status" value="1"/>
</dbReference>
<evidence type="ECO:0000256" key="1">
    <source>
        <dbReference type="SAM" id="Phobius"/>
    </source>
</evidence>
<proteinExistence type="predicted"/>
<feature type="transmembrane region" description="Helical" evidence="1">
    <location>
        <begin position="194"/>
        <end position="216"/>
    </location>
</feature>
<keyword evidence="4" id="KW-1185">Reference proteome</keyword>
<accession>A0ABV5AKL3</accession>